<dbReference type="Pfam" id="PF12913">
    <property type="entry name" value="SH3_6"/>
    <property type="match status" value="1"/>
</dbReference>
<feature type="domain" description="NlpC/P60" evidence="5">
    <location>
        <begin position="290"/>
        <end position="444"/>
    </location>
</feature>
<dbReference type="PROSITE" id="PS51935">
    <property type="entry name" value="NLPC_P60"/>
    <property type="match status" value="1"/>
</dbReference>
<dbReference type="InterPro" id="IPR027017">
    <property type="entry name" value="P60_peptidase_YkfC"/>
</dbReference>
<evidence type="ECO:0000313" key="6">
    <source>
        <dbReference type="EMBL" id="MEL1263314.1"/>
    </source>
</evidence>
<reference evidence="6 7" key="1">
    <citation type="submission" date="2024-04" db="EMBL/GenBank/DDBJ databases">
        <title>Draft genome sequence of Pseudoxanthomonas putridarboris WD12.</title>
        <authorList>
            <person name="Oh J."/>
        </authorList>
    </citation>
    <scope>NUCLEOTIDE SEQUENCE [LARGE SCALE GENOMIC DNA]</scope>
    <source>
        <strain evidence="6 7">WD12</strain>
    </source>
</reference>
<evidence type="ECO:0000313" key="7">
    <source>
        <dbReference type="Proteomes" id="UP001459204"/>
    </source>
</evidence>
<keyword evidence="4" id="KW-0788">Thiol protease</keyword>
<dbReference type="InterPro" id="IPR038765">
    <property type="entry name" value="Papain-like_cys_pep_sf"/>
</dbReference>
<dbReference type="Pfam" id="PF00877">
    <property type="entry name" value="NLPC_P60"/>
    <property type="match status" value="1"/>
</dbReference>
<evidence type="ECO:0000256" key="2">
    <source>
        <dbReference type="ARBA" id="ARBA00022670"/>
    </source>
</evidence>
<dbReference type="SUPFAM" id="SSF54001">
    <property type="entry name" value="Cysteine proteinases"/>
    <property type="match status" value="1"/>
</dbReference>
<comment type="similarity">
    <text evidence="1">Belongs to the peptidase C40 family.</text>
</comment>
<dbReference type="PIRSF" id="PIRSF019015">
    <property type="entry name" value="P60_peptidase_YkfC"/>
    <property type="match status" value="1"/>
</dbReference>
<dbReference type="EMBL" id="JBBWWT010000001">
    <property type="protein sequence ID" value="MEL1263314.1"/>
    <property type="molecule type" value="Genomic_DNA"/>
</dbReference>
<comment type="caution">
    <text evidence="6">The sequence shown here is derived from an EMBL/GenBank/DDBJ whole genome shotgun (WGS) entry which is preliminary data.</text>
</comment>
<protein>
    <submittedName>
        <fullName evidence="6">SH3 domain-containing protein</fullName>
    </submittedName>
</protein>
<evidence type="ECO:0000256" key="1">
    <source>
        <dbReference type="ARBA" id="ARBA00007074"/>
    </source>
</evidence>
<dbReference type="InterPro" id="IPR000064">
    <property type="entry name" value="NLP_P60_dom"/>
</dbReference>
<proteinExistence type="inferred from homology"/>
<evidence type="ECO:0000259" key="5">
    <source>
        <dbReference type="PROSITE" id="PS51935"/>
    </source>
</evidence>
<dbReference type="Proteomes" id="UP001459204">
    <property type="component" value="Unassembled WGS sequence"/>
</dbReference>
<keyword evidence="2" id="KW-0645">Protease</keyword>
<dbReference type="Gene3D" id="3.90.1720.10">
    <property type="entry name" value="endopeptidase domain like (from Nostoc punctiforme)"/>
    <property type="match status" value="1"/>
</dbReference>
<gene>
    <name evidence="6" type="ORF">AAD027_02885</name>
</gene>
<evidence type="ECO:0000256" key="3">
    <source>
        <dbReference type="ARBA" id="ARBA00022801"/>
    </source>
</evidence>
<keyword evidence="3" id="KW-0378">Hydrolase</keyword>
<accession>A0ABU9IXD3</accession>
<evidence type="ECO:0000256" key="4">
    <source>
        <dbReference type="ARBA" id="ARBA00022807"/>
    </source>
</evidence>
<keyword evidence="7" id="KW-1185">Reference proteome</keyword>
<sequence>MAAAPAPMPGALAVPGIEEVHLQAEHWISRLQAPDRVILDRAGIDAQNARMQALDPTLHDLETLPARLPAAQVRDAIGKLSAPPARTLYDAQGRELTGTQLAAFADNLALDAIPDMRPLEYGLVTRRADLRAFPTTERVFSSVGDTDIDRFQESALFPGDAVAVMHRSRDGQWLFVASQRYLAWIEKRFVAVGDAGQVFGYARRMPYRIVTGATVSTAYTPEQPQVSRLQLDMGVRVPVLADWPADTPVNGQHPYTSHVIELPIRDDDGRLRLVPALLPRNADTRADYLPLTARNLLLQSFKFLGERYGWGHAYDARDCSGFVSEVYRSFGVLLPRNTSAQAVSPALDRVPLTGTDGERKRRRAIAQLQVGDLIYIPGHVMMAIGRENGLTYVIHDTAGGSWRDGDGQRVQARLNGVAVTPLEPLLAGDAASYIDRITSIQRIRP</sequence>
<name>A0ABU9IXD3_9GAMM</name>
<organism evidence="6 7">
    <name type="scientific">Pseudoxanthomonas putridarboris</name>
    <dbReference type="NCBI Taxonomy" id="752605"/>
    <lineage>
        <taxon>Bacteria</taxon>
        <taxon>Pseudomonadati</taxon>
        <taxon>Pseudomonadota</taxon>
        <taxon>Gammaproteobacteria</taxon>
        <taxon>Lysobacterales</taxon>
        <taxon>Lysobacteraceae</taxon>
        <taxon>Pseudoxanthomonas</taxon>
    </lineage>
</organism>
<dbReference type="InterPro" id="IPR039439">
    <property type="entry name" value="SH3b1_dom"/>
</dbReference>